<protein>
    <submittedName>
        <fullName evidence="3">Amidase</fullName>
    </submittedName>
</protein>
<dbReference type="AlphaFoldDB" id="A0A291RGF2"/>
<evidence type="ECO:0000256" key="1">
    <source>
        <dbReference type="SAM" id="MobiDB-lite"/>
    </source>
</evidence>
<dbReference type="Proteomes" id="UP000221961">
    <property type="component" value="Chromosome"/>
</dbReference>
<dbReference type="InterPro" id="IPR024301">
    <property type="entry name" value="Amidase_6"/>
</dbReference>
<feature type="domain" description="Putative amidase" evidence="2">
    <location>
        <begin position="247"/>
        <end position="402"/>
    </location>
</feature>
<sequence length="427" mass="46545">MVTFAELRDAKPDSWTTAADDILSAAKQCERIKDDIHDNGAKPLDASWTGKAYGRARDVLTKIANQAEVTSILARSVVDPLDTLNHAIQTAQNELFSGIYMVSAAGLLLDQDSGLVSLPSDVPQEEIAEKTQAQSDAQKLINDAIEAANQADALCTQALTAAANADITKATVDDAQKIQADNTKKALEELRDTLPDGLPPNDVSAWWNALSPEEQYDLERACPTELYDLPGIPDSVKKDIDRSDLGYSSVGTVRYAEQNWNQSSMDWEGKDNCTNFASNALAYGGGMKFKEDWGGLIPRHFDTKGWSDGTNGDGGDPLPPGTTHTPTWGAAQNNHDFFLGNGGTVVSPNQARPGDLMYYTETQNTDNLHPGETHHTVVVTAVLPDNQVLYTQHSDDAENYPLYGRLPEFQQSLGRQNIQIVQPKVTW</sequence>
<evidence type="ECO:0000313" key="4">
    <source>
        <dbReference type="Proteomes" id="UP000221961"/>
    </source>
</evidence>
<feature type="region of interest" description="Disordered" evidence="1">
    <location>
        <begin position="304"/>
        <end position="325"/>
    </location>
</feature>
<evidence type="ECO:0000313" key="3">
    <source>
        <dbReference type="EMBL" id="ATL66378.1"/>
    </source>
</evidence>
<dbReference type="RefSeq" id="WP_098693579.1">
    <property type="nucleotide sequence ID" value="NZ_CP023778.1"/>
</dbReference>
<accession>A0A291RGF2</accession>
<dbReference type="EMBL" id="CP023778">
    <property type="protein sequence ID" value="ATL66378.1"/>
    <property type="molecule type" value="Genomic_DNA"/>
</dbReference>
<reference evidence="3 4" key="1">
    <citation type="submission" date="2017-10" db="EMBL/GenBank/DDBJ databases">
        <title>Comparative genomics between pathogenic Norcardia.</title>
        <authorList>
            <person name="Zeng L."/>
        </authorList>
    </citation>
    <scope>NUCLEOTIDE SEQUENCE [LARGE SCALE GENOMIC DNA]</scope>
    <source>
        <strain evidence="3 4">NC_YFY_NT001</strain>
    </source>
</reference>
<organism evidence="3 4">
    <name type="scientific">Nocardia terpenica</name>
    <dbReference type="NCBI Taxonomy" id="455432"/>
    <lineage>
        <taxon>Bacteria</taxon>
        <taxon>Bacillati</taxon>
        <taxon>Actinomycetota</taxon>
        <taxon>Actinomycetes</taxon>
        <taxon>Mycobacteriales</taxon>
        <taxon>Nocardiaceae</taxon>
        <taxon>Nocardia</taxon>
    </lineage>
</organism>
<proteinExistence type="predicted"/>
<dbReference type="Pfam" id="PF12671">
    <property type="entry name" value="Amidase_6"/>
    <property type="match status" value="1"/>
</dbReference>
<name>A0A291RGF2_9NOCA</name>
<dbReference type="GeneID" id="88357611"/>
<dbReference type="KEGG" id="ntp:CRH09_09340"/>
<gene>
    <name evidence="3" type="ORF">CRH09_09340</name>
</gene>
<evidence type="ECO:0000259" key="2">
    <source>
        <dbReference type="Pfam" id="PF12671"/>
    </source>
</evidence>